<evidence type="ECO:0000313" key="3">
    <source>
        <dbReference type="Proteomes" id="UP000009186"/>
    </source>
</evidence>
<dbReference type="KEGG" id="fbr:FBFL15_1487"/>
<dbReference type="HOGENOM" id="CLU_908365_0_0_10"/>
<dbReference type="CDD" id="cd06587">
    <property type="entry name" value="VOC"/>
    <property type="match status" value="1"/>
</dbReference>
<dbReference type="SUPFAM" id="SSF54593">
    <property type="entry name" value="Glyoxalase/Bleomycin resistance protein/Dihydroxybiphenyl dioxygenase"/>
    <property type="match status" value="1"/>
</dbReference>
<dbReference type="Pfam" id="PF22658">
    <property type="entry name" value="YycE-like_N"/>
    <property type="match status" value="1"/>
</dbReference>
<dbReference type="Proteomes" id="UP000009186">
    <property type="component" value="Chromosome"/>
</dbReference>
<keyword evidence="3" id="KW-1185">Reference proteome</keyword>
<gene>
    <name evidence="2" type="ordered locus">FBFL15_1487</name>
</gene>
<name>G2Z101_FLABF</name>
<dbReference type="EMBL" id="FQ859183">
    <property type="protein sequence ID" value="CCB69552.1"/>
    <property type="molecule type" value="Genomic_DNA"/>
</dbReference>
<sequence>MLFRYARHTTDLQKIENFYTNIIGLEVLGRFEDHNGYHGIFLGLKTVDWHLEFTTSATRPKSTFDDDDLLVFYVSTAIEIEIIKRYLDKHQIAIEKPKNPYCMQHGVMFSDPDGYKIVFAIRHLLFTSNDELTRLVVARGISNWSELVATVQKMPYGRNTNRSDFSLVLKENKGTCSSKHSFLKKVADVNGFGKVQLMLGMYQMHEKNTPKIGQTIQNAGLQYIPEAHCYLKMNHLRIDITHEKADFSLLAHDIMEEQEIEPEQVGIFKINYHTSFIKRWIQEQSIGMDFDTVWNIRENCIQMLEL</sequence>
<feature type="domain" description="VOC" evidence="1">
    <location>
        <begin position="1"/>
        <end position="122"/>
    </location>
</feature>
<accession>G2Z101</accession>
<dbReference type="AlphaFoldDB" id="G2Z101"/>
<evidence type="ECO:0000259" key="1">
    <source>
        <dbReference type="PROSITE" id="PS51819"/>
    </source>
</evidence>
<dbReference type="RefSeq" id="WP_014084019.1">
    <property type="nucleotide sequence ID" value="NC_016001.1"/>
</dbReference>
<dbReference type="InterPro" id="IPR058998">
    <property type="entry name" value="YycE-like_N"/>
</dbReference>
<evidence type="ECO:0000313" key="2">
    <source>
        <dbReference type="EMBL" id="CCB69552.1"/>
    </source>
</evidence>
<dbReference type="Gene3D" id="3.10.180.10">
    <property type="entry name" value="2,3-Dihydroxybiphenyl 1,2-Dioxygenase, domain 1"/>
    <property type="match status" value="1"/>
</dbReference>
<dbReference type="PROSITE" id="PS51819">
    <property type="entry name" value="VOC"/>
    <property type="match status" value="1"/>
</dbReference>
<dbReference type="Pfam" id="PF22659">
    <property type="entry name" value="YycE-like_C"/>
    <property type="match status" value="1"/>
</dbReference>
<organism evidence="2 3">
    <name type="scientific">Flavobacterium branchiophilum (strain FL-15)</name>
    <dbReference type="NCBI Taxonomy" id="1034807"/>
    <lineage>
        <taxon>Bacteria</taxon>
        <taxon>Pseudomonadati</taxon>
        <taxon>Bacteroidota</taxon>
        <taxon>Flavobacteriia</taxon>
        <taxon>Flavobacteriales</taxon>
        <taxon>Flavobacteriaceae</taxon>
        <taxon>Flavobacterium</taxon>
    </lineage>
</organism>
<dbReference type="InterPro" id="IPR037523">
    <property type="entry name" value="VOC_core"/>
</dbReference>
<reference evidence="2 3" key="1">
    <citation type="journal article" date="2011" name="Appl. Environ. Microbiol.">
        <title>Complete genome sequence of the fish pathogen Flavobacterium branchiophilum.</title>
        <authorList>
            <consortium name="1:IP"/>
            <consortium name="Microbial Evolutionary Genomics,F-75015 Paris"/>
            <consortium name="France 2:CNRS"/>
            <consortium name="URA2171"/>
            <consortium name="F-75015 Paris,France 3:Unite de Virologie et Immunologie Mol."/>
            <consortium name="INRA,78352 Jouy en Josas Cedex"/>
            <consortium name="France. 4:Unite de Mathemathique"/>
            <consortium name="Informatique et Genome,INRA"/>
            <consortium name="78352 Jouy en Josas Cedex"/>
            <consortium name="France. 5:CEA/Genoscope"/>
            <consortium name="Evry"/>
            <consortium name="France"/>
            <person name="Touchon M."/>
            <person name="Barbier P."/>
            <person name="Bernardet J.F."/>
            <person name="Loux V."/>
            <person name="Vacherie B."/>
            <person name="Barbe V."/>
            <person name="Rocha E.P."/>
            <person name="Duchaud E."/>
        </authorList>
    </citation>
    <scope>NUCLEOTIDE SEQUENCE [LARGE SCALE GENOMIC DNA]</scope>
    <source>
        <strain evidence="2 3">FL-15</strain>
    </source>
</reference>
<dbReference type="eggNOG" id="COG0346">
    <property type="taxonomic scope" value="Bacteria"/>
</dbReference>
<dbReference type="InterPro" id="IPR058997">
    <property type="entry name" value="YycE-like_C"/>
</dbReference>
<protein>
    <recommendedName>
        <fullName evidence="1">VOC domain-containing protein</fullName>
    </recommendedName>
</protein>
<proteinExistence type="predicted"/>
<dbReference type="InterPro" id="IPR029068">
    <property type="entry name" value="Glyas_Bleomycin-R_OHBP_Dase"/>
</dbReference>